<dbReference type="EMBL" id="CDOL01000223">
    <property type="protein sequence ID" value="CEN53013.1"/>
    <property type="molecule type" value="Genomic_DNA"/>
</dbReference>
<reference evidence="2 3" key="1">
    <citation type="submission" date="2015-01" db="EMBL/GenBank/DDBJ databases">
        <authorList>
            <person name="Xiang T."/>
            <person name="Song Y."/>
            <person name="Huang L."/>
            <person name="Wang B."/>
            <person name="Wu P."/>
        </authorList>
    </citation>
    <scope>NUCLEOTIDE SEQUENCE [LARGE SCALE GENOMIC DNA]</scope>
    <source>
        <strain evidence="2 3">CcD93</strain>
    </source>
</reference>
<evidence type="ECO:0000313" key="2">
    <source>
        <dbReference type="EMBL" id="CEN53013.1"/>
    </source>
</evidence>
<accession>A0A0B7ISR9</accession>
<dbReference type="Proteomes" id="UP000038200">
    <property type="component" value="Unassembled WGS sequence"/>
</dbReference>
<keyword evidence="1" id="KW-1133">Transmembrane helix</keyword>
<keyword evidence="1" id="KW-0472">Membrane</keyword>
<sequence>METRDIFWMIVIAIFGVGLLFLFEKLESDRENEKQKVISYMEKSGTGVVLGKRLVGRDNATEVAIQFKDTILYSNDREWYYLLKEGDSIKVEGKRIFKVAN</sequence>
<gene>
    <name evidence="2" type="ORF">CCAND93_350001</name>
</gene>
<evidence type="ECO:0000313" key="3">
    <source>
        <dbReference type="Proteomes" id="UP000038200"/>
    </source>
</evidence>
<proteinExistence type="predicted"/>
<dbReference type="AlphaFoldDB" id="A0A0B7ISR9"/>
<keyword evidence="1" id="KW-0812">Transmembrane</keyword>
<protein>
    <submittedName>
        <fullName evidence="2">Uncharacterized protein</fullName>
    </submittedName>
</protein>
<dbReference type="RefSeq" id="WP_042007719.1">
    <property type="nucleotide sequence ID" value="NZ_CDOL01000223.1"/>
</dbReference>
<evidence type="ECO:0000256" key="1">
    <source>
        <dbReference type="SAM" id="Phobius"/>
    </source>
</evidence>
<organism evidence="2 3">
    <name type="scientific">Capnocytophaga canis</name>
    <dbReference type="NCBI Taxonomy" id="1848903"/>
    <lineage>
        <taxon>Bacteria</taxon>
        <taxon>Pseudomonadati</taxon>
        <taxon>Bacteroidota</taxon>
        <taxon>Flavobacteriia</taxon>
        <taxon>Flavobacteriales</taxon>
        <taxon>Flavobacteriaceae</taxon>
        <taxon>Capnocytophaga</taxon>
    </lineage>
</organism>
<feature type="transmembrane region" description="Helical" evidence="1">
    <location>
        <begin position="6"/>
        <end position="23"/>
    </location>
</feature>
<name>A0A0B7ISR9_9FLAO</name>